<keyword evidence="2" id="KW-1185">Reference proteome</keyword>
<proteinExistence type="predicted"/>
<evidence type="ECO:0008006" key="3">
    <source>
        <dbReference type="Google" id="ProtNLM"/>
    </source>
</evidence>
<accession>A0A6M7UPF9</accession>
<name>A0A6M7UPF9_9HYPH</name>
<gene>
    <name evidence="1" type="ORF">EB233_22245</name>
</gene>
<reference evidence="1 2" key="1">
    <citation type="submission" date="2018-10" db="EMBL/GenBank/DDBJ databases">
        <authorList>
            <person name="Perry B.J."/>
            <person name="Sullivan J.T."/>
            <person name="Murphy R.J.T."/>
            <person name="Ramsay J.P."/>
            <person name="Ronson C.W."/>
        </authorList>
    </citation>
    <scope>NUCLEOTIDE SEQUENCE [LARGE SCALE GENOMIC DNA]</scope>
    <source>
        <strain evidence="1 2">NZP2014</strain>
    </source>
</reference>
<protein>
    <recommendedName>
        <fullName evidence="3">DNA-binding protein</fullName>
    </recommendedName>
</protein>
<dbReference type="Proteomes" id="UP000503339">
    <property type="component" value="Chromosome"/>
</dbReference>
<sequence>MELVMDYNIFDEWPTEDEFAKANGLTKRQVAQMRSKPDGLPFAKRGRQIIIHMPTARDWLMKRLHHPNPTRGRGARK</sequence>
<evidence type="ECO:0000313" key="2">
    <source>
        <dbReference type="Proteomes" id="UP000503339"/>
    </source>
</evidence>
<evidence type="ECO:0000313" key="1">
    <source>
        <dbReference type="EMBL" id="QKC77880.1"/>
    </source>
</evidence>
<dbReference type="AlphaFoldDB" id="A0A6M7UPF9"/>
<dbReference type="KEGG" id="merd:EB233_22245"/>
<organism evidence="1 2">
    <name type="scientific">Mesorhizobium erdmanii</name>
    <dbReference type="NCBI Taxonomy" id="1777866"/>
    <lineage>
        <taxon>Bacteria</taxon>
        <taxon>Pseudomonadati</taxon>
        <taxon>Pseudomonadota</taxon>
        <taxon>Alphaproteobacteria</taxon>
        <taxon>Hyphomicrobiales</taxon>
        <taxon>Phyllobacteriaceae</taxon>
        <taxon>Mesorhizobium</taxon>
    </lineage>
</organism>
<dbReference type="EMBL" id="CP033361">
    <property type="protein sequence ID" value="QKC77880.1"/>
    <property type="molecule type" value="Genomic_DNA"/>
</dbReference>